<name>A0AC35FP65_9BILA</name>
<sequence length="377" mass="43855">MALRDLYVNTTFNESELLYADVREKIGVKRIVIHLIELPLLIIACIFCTVFFRVVRRTRCFHQNLRFLLGNFSLSFLIVIFSRFAIILPMLLSFTLNSDVSEIGWCRGAKALHDCGLYVGSLNIVIIVCERTVATIYVRRYETKKTTLLGILLVTFQWLFSLFFVWFNQVNSKVNTISYHLTFCQREFYASSAMKIFFMALLICDFISIIAFLLLLAINKRRYRHSSSGFEKHYALSARYQIAENVRTTRLLYPLVLAYLAGSVISIVILYQAGNTLKAETKTLGSPFQIYLSATNWGQSFDILFALLAIIFPHLAIYGHHSLLREFRKVLTLDHGRRRPRRPKRLNGDPLIMTMTEERNLHFERLEAMWQHSPRRP</sequence>
<evidence type="ECO:0000313" key="1">
    <source>
        <dbReference type="Proteomes" id="UP000887580"/>
    </source>
</evidence>
<organism evidence="1 2">
    <name type="scientific">Panagrolaimus sp. PS1159</name>
    <dbReference type="NCBI Taxonomy" id="55785"/>
    <lineage>
        <taxon>Eukaryota</taxon>
        <taxon>Metazoa</taxon>
        <taxon>Ecdysozoa</taxon>
        <taxon>Nematoda</taxon>
        <taxon>Chromadorea</taxon>
        <taxon>Rhabditida</taxon>
        <taxon>Tylenchina</taxon>
        <taxon>Panagrolaimomorpha</taxon>
        <taxon>Panagrolaimoidea</taxon>
        <taxon>Panagrolaimidae</taxon>
        <taxon>Panagrolaimus</taxon>
    </lineage>
</organism>
<dbReference type="Proteomes" id="UP000887580">
    <property type="component" value="Unplaced"/>
</dbReference>
<evidence type="ECO:0000313" key="2">
    <source>
        <dbReference type="WBParaSite" id="PS1159_v2.g19365.t1"/>
    </source>
</evidence>
<dbReference type="WBParaSite" id="PS1159_v2.g19365.t1">
    <property type="protein sequence ID" value="PS1159_v2.g19365.t1"/>
    <property type="gene ID" value="PS1159_v2.g19365"/>
</dbReference>
<reference evidence="2" key="1">
    <citation type="submission" date="2022-11" db="UniProtKB">
        <authorList>
            <consortium name="WormBaseParasite"/>
        </authorList>
    </citation>
    <scope>IDENTIFICATION</scope>
</reference>
<proteinExistence type="predicted"/>
<protein>
    <submittedName>
        <fullName evidence="2">G-protein coupled receptors family 1 profile domain-containing protein</fullName>
    </submittedName>
</protein>
<accession>A0AC35FP65</accession>